<evidence type="ECO:0000313" key="2">
    <source>
        <dbReference type="Proteomes" id="UP000692954"/>
    </source>
</evidence>
<reference evidence="1" key="1">
    <citation type="submission" date="2021-01" db="EMBL/GenBank/DDBJ databases">
        <authorList>
            <consortium name="Genoscope - CEA"/>
            <person name="William W."/>
        </authorList>
    </citation>
    <scope>NUCLEOTIDE SEQUENCE</scope>
</reference>
<dbReference type="Proteomes" id="UP000692954">
    <property type="component" value="Unassembled WGS sequence"/>
</dbReference>
<protein>
    <recommendedName>
        <fullName evidence="3">MORN repeat protein</fullName>
    </recommendedName>
</protein>
<name>A0A8S1NCN1_9CILI</name>
<sequence>MEQSIQFEDQECLLFDSFAKRWLKKKYQIEIVNKQEIIYIVDGQTARKEKFLSLKPDVFDNLEQIKYLEQVGKYGKNQQKIAKWELHWNGQILQKVGGYYSENGQKIGLWKELIKNYCSQVHVFEEGEYIDDTKIGRWKYIYQNKAIGFGSYQRGQKKVGRWVELWESFWDGALITYNGEYNLKGIKVGKWEINFDRWGDGKYKLIGCGQYDQQEIQQKVGRWIELWEGFWYNAQVTYNGKYNRKGIKVGRWDINFDKWGDGKYHYIGGGSYDQEGIKIGKWVELDQGFGYNKQITFNGEYNMKSLKEGIWNIIAWEKYMQLKVDQ</sequence>
<evidence type="ECO:0008006" key="3">
    <source>
        <dbReference type="Google" id="ProtNLM"/>
    </source>
</evidence>
<organism evidence="1 2">
    <name type="scientific">Paramecium sonneborni</name>
    <dbReference type="NCBI Taxonomy" id="65129"/>
    <lineage>
        <taxon>Eukaryota</taxon>
        <taxon>Sar</taxon>
        <taxon>Alveolata</taxon>
        <taxon>Ciliophora</taxon>
        <taxon>Intramacronucleata</taxon>
        <taxon>Oligohymenophorea</taxon>
        <taxon>Peniculida</taxon>
        <taxon>Parameciidae</taxon>
        <taxon>Paramecium</taxon>
    </lineage>
</organism>
<evidence type="ECO:0000313" key="1">
    <source>
        <dbReference type="EMBL" id="CAD8089902.1"/>
    </source>
</evidence>
<gene>
    <name evidence="1" type="ORF">PSON_ATCC_30995.1.T0550042</name>
</gene>
<accession>A0A8S1NCN1</accession>
<dbReference type="PANTHER" id="PTHR33706">
    <property type="entry name" value="MORN VARIANT REPEAT PROTEIN"/>
    <property type="match status" value="1"/>
</dbReference>
<dbReference type="OrthoDB" id="5981048at2759"/>
<proteinExistence type="predicted"/>
<dbReference type="EMBL" id="CAJJDN010000055">
    <property type="protein sequence ID" value="CAD8089902.1"/>
    <property type="molecule type" value="Genomic_DNA"/>
</dbReference>
<dbReference type="AlphaFoldDB" id="A0A8S1NCN1"/>
<keyword evidence="2" id="KW-1185">Reference proteome</keyword>
<comment type="caution">
    <text evidence="1">The sequence shown here is derived from an EMBL/GenBank/DDBJ whole genome shotgun (WGS) entry which is preliminary data.</text>
</comment>
<dbReference type="PANTHER" id="PTHR33706:SF1">
    <property type="entry name" value="TPR REPEAT PROTEIN"/>
    <property type="match status" value="1"/>
</dbReference>